<gene>
    <name evidence="4" type="ORF">K435DRAFT_778861</name>
</gene>
<organism evidence="4 5">
    <name type="scientific">Dendrothele bispora (strain CBS 962.96)</name>
    <dbReference type="NCBI Taxonomy" id="1314807"/>
    <lineage>
        <taxon>Eukaryota</taxon>
        <taxon>Fungi</taxon>
        <taxon>Dikarya</taxon>
        <taxon>Basidiomycota</taxon>
        <taxon>Agaricomycotina</taxon>
        <taxon>Agaricomycetes</taxon>
        <taxon>Agaricomycetidae</taxon>
        <taxon>Agaricales</taxon>
        <taxon>Agaricales incertae sedis</taxon>
        <taxon>Dendrothele</taxon>
    </lineage>
</organism>
<keyword evidence="1" id="KW-0694">RNA-binding</keyword>
<dbReference type="GO" id="GO:0003723">
    <property type="term" value="F:RNA binding"/>
    <property type="evidence" value="ECO:0007669"/>
    <property type="project" value="UniProtKB-UniRule"/>
</dbReference>
<feature type="domain" description="K Homology" evidence="3">
    <location>
        <begin position="89"/>
        <end position="159"/>
    </location>
</feature>
<feature type="compositionally biased region" description="Basic and acidic residues" evidence="2">
    <location>
        <begin position="230"/>
        <end position="240"/>
    </location>
</feature>
<dbReference type="SUPFAM" id="SSF54791">
    <property type="entry name" value="Eukaryotic type KH-domain (KH-domain type I)"/>
    <property type="match status" value="1"/>
</dbReference>
<dbReference type="Gene3D" id="3.30.1370.10">
    <property type="entry name" value="K Homology domain, type 1"/>
    <property type="match status" value="1"/>
</dbReference>
<feature type="compositionally biased region" description="Low complexity" evidence="2">
    <location>
        <begin position="208"/>
        <end position="217"/>
    </location>
</feature>
<dbReference type="InterPro" id="IPR004088">
    <property type="entry name" value="KH_dom_type_1"/>
</dbReference>
<protein>
    <recommendedName>
        <fullName evidence="3">K Homology domain-containing protein</fullName>
    </recommendedName>
</protein>
<dbReference type="PROSITE" id="PS50084">
    <property type="entry name" value="KH_TYPE_1"/>
    <property type="match status" value="1"/>
</dbReference>
<keyword evidence="5" id="KW-1185">Reference proteome</keyword>
<feature type="region of interest" description="Disordered" evidence="2">
    <location>
        <begin position="157"/>
        <end position="272"/>
    </location>
</feature>
<dbReference type="AlphaFoldDB" id="A0A4S8M1N3"/>
<feature type="compositionally biased region" description="Polar residues" evidence="2">
    <location>
        <begin position="218"/>
        <end position="228"/>
    </location>
</feature>
<dbReference type="InterPro" id="IPR036612">
    <property type="entry name" value="KH_dom_type_1_sf"/>
</dbReference>
<dbReference type="Pfam" id="PF00013">
    <property type="entry name" value="KH_1"/>
    <property type="match status" value="1"/>
</dbReference>
<dbReference type="OrthoDB" id="3056080at2759"/>
<name>A0A4S8M1N3_DENBC</name>
<reference evidence="4 5" key="1">
    <citation type="journal article" date="2019" name="Nat. Ecol. Evol.">
        <title>Megaphylogeny resolves global patterns of mushroom evolution.</title>
        <authorList>
            <person name="Varga T."/>
            <person name="Krizsan K."/>
            <person name="Foldi C."/>
            <person name="Dima B."/>
            <person name="Sanchez-Garcia M."/>
            <person name="Sanchez-Ramirez S."/>
            <person name="Szollosi G.J."/>
            <person name="Szarkandi J.G."/>
            <person name="Papp V."/>
            <person name="Albert L."/>
            <person name="Andreopoulos W."/>
            <person name="Angelini C."/>
            <person name="Antonin V."/>
            <person name="Barry K.W."/>
            <person name="Bougher N.L."/>
            <person name="Buchanan P."/>
            <person name="Buyck B."/>
            <person name="Bense V."/>
            <person name="Catcheside P."/>
            <person name="Chovatia M."/>
            <person name="Cooper J."/>
            <person name="Damon W."/>
            <person name="Desjardin D."/>
            <person name="Finy P."/>
            <person name="Geml J."/>
            <person name="Haridas S."/>
            <person name="Hughes K."/>
            <person name="Justo A."/>
            <person name="Karasinski D."/>
            <person name="Kautmanova I."/>
            <person name="Kiss B."/>
            <person name="Kocsube S."/>
            <person name="Kotiranta H."/>
            <person name="LaButti K.M."/>
            <person name="Lechner B.E."/>
            <person name="Liimatainen K."/>
            <person name="Lipzen A."/>
            <person name="Lukacs Z."/>
            <person name="Mihaltcheva S."/>
            <person name="Morgado L.N."/>
            <person name="Niskanen T."/>
            <person name="Noordeloos M.E."/>
            <person name="Ohm R.A."/>
            <person name="Ortiz-Santana B."/>
            <person name="Ovrebo C."/>
            <person name="Racz N."/>
            <person name="Riley R."/>
            <person name="Savchenko A."/>
            <person name="Shiryaev A."/>
            <person name="Soop K."/>
            <person name="Spirin V."/>
            <person name="Szebenyi C."/>
            <person name="Tomsovsky M."/>
            <person name="Tulloss R.E."/>
            <person name="Uehling J."/>
            <person name="Grigoriev I.V."/>
            <person name="Vagvolgyi C."/>
            <person name="Papp T."/>
            <person name="Martin F.M."/>
            <person name="Miettinen O."/>
            <person name="Hibbett D.S."/>
            <person name="Nagy L.G."/>
        </authorList>
    </citation>
    <scope>NUCLEOTIDE SEQUENCE [LARGE SCALE GENOMIC DNA]</scope>
    <source>
        <strain evidence="4 5">CBS 962.96</strain>
    </source>
</reference>
<evidence type="ECO:0000256" key="1">
    <source>
        <dbReference type="PROSITE-ProRule" id="PRU00117"/>
    </source>
</evidence>
<feature type="compositionally biased region" description="Basic residues" evidence="2">
    <location>
        <begin position="157"/>
        <end position="166"/>
    </location>
</feature>
<sequence>MAIDCDRLAGMLASLVVELQEIKSRLDKLESSLPSLPAKPAASSPSAHTSGVRSPSRKGQLAAPIPTPIAESPTPLPNLNSLSTKAAFEKTVITLSIPDQQTGHVVGRAGTGLRQIHDISHAKISVSPPSGSSGLRSVTIRGTAREVGDAISAIGKRLARKSKKQKKAEGSPPPPVIQNTTPPPITPPSPVPIVHLPKSVTSKPPTPMSITSPTPVSQSKTPSTSTVSPRKIDVVSDDYFRPGPVQPRPGLQTARRGKPFRGYNRGSGSLGH</sequence>
<proteinExistence type="predicted"/>
<evidence type="ECO:0000313" key="5">
    <source>
        <dbReference type="Proteomes" id="UP000297245"/>
    </source>
</evidence>
<dbReference type="InterPro" id="IPR004087">
    <property type="entry name" value="KH_dom"/>
</dbReference>
<evidence type="ECO:0000259" key="3">
    <source>
        <dbReference type="SMART" id="SM00322"/>
    </source>
</evidence>
<feature type="compositionally biased region" description="Low complexity" evidence="2">
    <location>
        <begin position="34"/>
        <end position="47"/>
    </location>
</feature>
<evidence type="ECO:0000313" key="4">
    <source>
        <dbReference type="EMBL" id="THU95830.1"/>
    </source>
</evidence>
<dbReference type="EMBL" id="ML179191">
    <property type="protein sequence ID" value="THU95830.1"/>
    <property type="molecule type" value="Genomic_DNA"/>
</dbReference>
<feature type="compositionally biased region" description="Pro residues" evidence="2">
    <location>
        <begin position="171"/>
        <end position="191"/>
    </location>
</feature>
<dbReference type="SMART" id="SM00322">
    <property type="entry name" value="KH"/>
    <property type="match status" value="1"/>
</dbReference>
<accession>A0A4S8M1N3</accession>
<dbReference type="Proteomes" id="UP000297245">
    <property type="component" value="Unassembled WGS sequence"/>
</dbReference>
<feature type="region of interest" description="Disordered" evidence="2">
    <location>
        <begin position="34"/>
        <end position="81"/>
    </location>
</feature>
<dbReference type="CDD" id="cd00105">
    <property type="entry name" value="KH-I"/>
    <property type="match status" value="1"/>
</dbReference>
<evidence type="ECO:0000256" key="2">
    <source>
        <dbReference type="SAM" id="MobiDB-lite"/>
    </source>
</evidence>